<dbReference type="InterPro" id="IPR014724">
    <property type="entry name" value="RNA_pol_RPB2_OB-fold"/>
</dbReference>
<evidence type="ECO:0000259" key="12">
    <source>
        <dbReference type="Pfam" id="PF04561"/>
    </source>
</evidence>
<dbReference type="GO" id="GO:0003677">
    <property type="term" value="F:DNA binding"/>
    <property type="evidence" value="ECO:0007669"/>
    <property type="project" value="InterPro"/>
</dbReference>
<feature type="domain" description="RNA polymerase Rpb2" evidence="16">
    <location>
        <begin position="727"/>
        <end position="762"/>
    </location>
</feature>
<dbReference type="GO" id="GO:0000428">
    <property type="term" value="C:DNA-directed RNA polymerase complex"/>
    <property type="evidence" value="ECO:0007669"/>
    <property type="project" value="UniProtKB-KW"/>
</dbReference>
<reference evidence="17 18" key="2">
    <citation type="journal article" date="2013" name="Genome Biol. Evol.">
        <title>Genome sequencing of Giardia lamblia genotypes A2 and B isolates (DH and GS) and comparative analysis with the genomes of genotypes A1 and E (WB and Pig).</title>
        <authorList>
            <person name="Adam R.D."/>
            <person name="Dahlstrom E.W."/>
            <person name="Martens C.A."/>
            <person name="Bruno D.P."/>
            <person name="Barbian K.D."/>
            <person name="Ricklefs S.M."/>
            <person name="Hernandez M.M."/>
            <person name="Narla N.P."/>
            <person name="Patel R.B."/>
            <person name="Porcella S.F."/>
            <person name="Nash T.E."/>
        </authorList>
    </citation>
    <scope>NUCLEOTIDE SEQUENCE [LARGE SCALE GENOMIC DNA]</scope>
    <source>
        <strain evidence="17 18">DH</strain>
    </source>
</reference>
<dbReference type="Pfam" id="PF04565">
    <property type="entry name" value="RNA_pol_Rpb2_3"/>
    <property type="match status" value="1"/>
</dbReference>
<evidence type="ECO:0000256" key="3">
    <source>
        <dbReference type="ARBA" id="ARBA00022679"/>
    </source>
</evidence>
<dbReference type="GO" id="GO:0003899">
    <property type="term" value="F:DNA-directed RNA polymerase activity"/>
    <property type="evidence" value="ECO:0007669"/>
    <property type="project" value="UniProtKB-EC"/>
</dbReference>
<dbReference type="InterPro" id="IPR007641">
    <property type="entry name" value="RNA_pol_Rpb2_7"/>
</dbReference>
<protein>
    <recommendedName>
        <fullName evidence="9">DNA-directed RNA polymerase subunit beta</fullName>
        <ecNumber evidence="9">2.7.7.6</ecNumber>
    </recommendedName>
</protein>
<evidence type="ECO:0000256" key="7">
    <source>
        <dbReference type="ARBA" id="ARBA00023163"/>
    </source>
</evidence>
<sequence length="1249" mass="137360">VPLKLNEWTGAMKMPLGIPSPDSPVHSVAMDRWRLIHSYLMTESITKHHLDSFNHLLDVTIPAIIKENSLLVVAKHPQFHLRIEKVDVKQVSQGSSKLSSSSAGSGVGLTPHECRQRNMTYAAPITIDVRCKASNKSSVQYYKEICIGYIPIMLRSNRCILTNKSRKQQAFLQECPDDPGGYFIVRGAEKSILLAEQMTMNRIVLGRNADGNVEVTVASNTTERKSRCAVLYKNKKFYLIHNKFNKKPIPIVTVFKAMGFVNDVTVLSLIGTDQLFLDYMSLSVQECSNDKIYTQEQALKYLADRIVVRTYTNANANFSASPVATAAKASVESARDCLAHFVLSHIPVVERLNLQQTAQHVLPQASASAGSSVSAGADVGTATIGGGRSGSANAAAKSVSGGGASTGASTIGSAASLTNTARFNWLPKAVYLATMIRRAILFDFGVIKGDSKDFVGNKKIETAGDLLELIFDDAFKTLLAHMVRKVDSVLRSDRNRGTDLTNYDIVSLVDPSIITRAFNSAISTGNWKIEKIGVDRVGVSQVLSRLSYISALGQVTRLSSTFDKAMKSSGPRMLNFSQMGIFCPSDTPEGESVGIVKNLSIMARISKDESTDSISKLLMSIGVEDLASCWSGDTFSLGYGYMVFLNGTIKGVIVKDMLKGFIITLRTFRRRGYISYLTSFHFNDEHQAVYINCDSGRACRPLLIVENGKLMLTRSDIELLVDNQKCFVDLIYEGKVEYLDVNEAKNAYIAMDTKDLTPQHTHCEIESYTLLGYVVGLIPYPHHNQSPRNCYQCSMGKQASGAIAFNQLERFETAMFLLDYPQQPLTSTKILKLTGYERLPAGQNATVCVMSYSSFDIEDALILNRNAIDRGFGRCSIYRSVSTELNSIGSKSVDGIKDILLGPPKDHLKQYEGYHAIEDDGLCAVGAHLKTGDIVINKGRHITNIPGLSDGTEATASLIKAPESLKSPLETITYVDKVLVTTNGDGNMLIKVLTREPRRPEVGDKFSSRHGQKGVCGLIVPQSDLPFTSQGIVPDLIMNPHGYPSRMTVAKLLELLSNKSGCFRGEQTDGTCFRTKTDETFLAELYDSLRVAGFSYSGKDVLYSGLTGDVIPVYIFNGPIYYQKLKHMVKDKIHSRGTGPITMLTRQPTEGRRVHGGLRMGEMERDCAISYGASALLLERFMLSSDDFLAYVCETCGLFSYEKNGVLWCPTCQSGKDVVKIRIPYAAKLMIQELISMGVLVRMQLEDSV</sequence>
<evidence type="ECO:0000256" key="6">
    <source>
        <dbReference type="ARBA" id="ARBA00022833"/>
    </source>
</evidence>
<dbReference type="VEuPathDB" id="GiardiaDB:GL50581_4063"/>
<proteinExistence type="inferred from homology"/>
<organism evidence="17 18">
    <name type="scientific">Giardia intestinalis</name>
    <name type="common">Giardia lamblia</name>
    <dbReference type="NCBI Taxonomy" id="5741"/>
    <lineage>
        <taxon>Eukaryota</taxon>
        <taxon>Metamonada</taxon>
        <taxon>Diplomonadida</taxon>
        <taxon>Hexamitidae</taxon>
        <taxon>Giardiinae</taxon>
        <taxon>Giardia</taxon>
    </lineage>
</organism>
<evidence type="ECO:0000259" key="11">
    <source>
        <dbReference type="Pfam" id="PF04560"/>
    </source>
</evidence>
<dbReference type="InterPro" id="IPR037034">
    <property type="entry name" value="RNA_pol_Rpb2_2_sf"/>
</dbReference>
<dbReference type="InterPro" id="IPR007647">
    <property type="entry name" value="RNA_pol_Rpb2_5"/>
</dbReference>
<dbReference type="InterPro" id="IPR007642">
    <property type="entry name" value="RNA_pol_Rpb2_2"/>
</dbReference>
<evidence type="ECO:0000259" key="16">
    <source>
        <dbReference type="Pfam" id="PF04567"/>
    </source>
</evidence>
<dbReference type="Gene3D" id="3.90.1800.10">
    <property type="entry name" value="RNA polymerase alpha subunit dimerisation domain"/>
    <property type="match status" value="1"/>
</dbReference>
<feature type="domain" description="RNA polymerase Rpb2" evidence="14">
    <location>
        <begin position="541"/>
        <end position="605"/>
    </location>
</feature>
<dbReference type="Gene3D" id="2.40.50.150">
    <property type="match status" value="1"/>
</dbReference>
<dbReference type="VEuPathDB" id="GiardiaDB:GL50803_0017187"/>
<keyword evidence="6" id="KW-0862">Zinc</keyword>
<gene>
    <name evidence="17" type="ORF">DHA2_17187</name>
</gene>
<evidence type="ECO:0000256" key="2">
    <source>
        <dbReference type="ARBA" id="ARBA00022478"/>
    </source>
</evidence>
<evidence type="ECO:0000313" key="18">
    <source>
        <dbReference type="Proteomes" id="UP000018320"/>
    </source>
</evidence>
<dbReference type="PANTHER" id="PTHR20856">
    <property type="entry name" value="DNA-DIRECTED RNA POLYMERASE I SUBUNIT 2"/>
    <property type="match status" value="1"/>
</dbReference>
<feature type="domain" description="RNA polymerase Rpb2" evidence="11">
    <location>
        <begin position="1156"/>
        <end position="1245"/>
    </location>
</feature>
<dbReference type="FunFam" id="3.90.1100.10:FF:000031">
    <property type="entry name" value="DNA-directed RNA polymerase subunit beta"/>
    <property type="match status" value="1"/>
</dbReference>
<evidence type="ECO:0000256" key="9">
    <source>
        <dbReference type="RuleBase" id="RU363031"/>
    </source>
</evidence>
<dbReference type="VEuPathDB" id="GiardiaDB:QR46_2306"/>
<dbReference type="GO" id="GO:0046872">
    <property type="term" value="F:metal ion binding"/>
    <property type="evidence" value="ECO:0007669"/>
    <property type="project" value="UniProtKB-KW"/>
</dbReference>
<dbReference type="InterPro" id="IPR007644">
    <property type="entry name" value="RNA_pol_bsu_protrusion"/>
</dbReference>
<dbReference type="Pfam" id="PF04561">
    <property type="entry name" value="RNA_pol_Rpb2_2"/>
    <property type="match status" value="1"/>
</dbReference>
<feature type="domain" description="RNA polymerase Rpb2" evidence="12">
    <location>
        <begin position="201"/>
        <end position="309"/>
    </location>
</feature>
<comment type="function">
    <text evidence="9">DNA-dependent RNA polymerase catalyzes the transcription of DNA into RNA using the four ribonucleoside triphosphates as substrates.</text>
</comment>
<keyword evidence="4 9" id="KW-0548">Nucleotidyltransferase</keyword>
<keyword evidence="3 9" id="KW-0808">Transferase</keyword>
<comment type="catalytic activity">
    <reaction evidence="9">
        <text>RNA(n) + a ribonucleoside 5'-triphosphate = RNA(n+1) + diphosphate</text>
        <dbReference type="Rhea" id="RHEA:21248"/>
        <dbReference type="Rhea" id="RHEA-COMP:14527"/>
        <dbReference type="Rhea" id="RHEA-COMP:17342"/>
        <dbReference type="ChEBI" id="CHEBI:33019"/>
        <dbReference type="ChEBI" id="CHEBI:61557"/>
        <dbReference type="ChEBI" id="CHEBI:140395"/>
        <dbReference type="EC" id="2.7.7.6"/>
    </reaction>
</comment>
<evidence type="ECO:0000256" key="8">
    <source>
        <dbReference type="RuleBase" id="RU000434"/>
    </source>
</evidence>
<comment type="caution">
    <text evidence="17">The sequence shown here is derived from an EMBL/GenBank/DDBJ whole genome shotgun (WGS) entry which is preliminary data.</text>
</comment>
<keyword evidence="5" id="KW-0479">Metal-binding</keyword>
<dbReference type="Pfam" id="PF04563">
    <property type="entry name" value="RNA_pol_Rpb2_1"/>
    <property type="match status" value="1"/>
</dbReference>
<dbReference type="InterPro" id="IPR015712">
    <property type="entry name" value="DNA-dir_RNA_pol_su2"/>
</dbReference>
<dbReference type="Pfam" id="PF04566">
    <property type="entry name" value="RNA_pol_Rpb2_4"/>
    <property type="match status" value="1"/>
</dbReference>
<dbReference type="InterPro" id="IPR007646">
    <property type="entry name" value="RNA_pol_Rpb2_4"/>
</dbReference>
<dbReference type="Gene3D" id="3.90.1110.10">
    <property type="entry name" value="RNA polymerase Rpb2, domain 2"/>
    <property type="match status" value="1"/>
</dbReference>
<dbReference type="Proteomes" id="UP000018320">
    <property type="component" value="Unassembled WGS sequence"/>
</dbReference>
<dbReference type="FunFam" id="2.40.270.10:FF:000011">
    <property type="entry name" value="DNA-directed RNA polymerase subunit beta"/>
    <property type="match status" value="1"/>
</dbReference>
<evidence type="ECO:0000256" key="1">
    <source>
        <dbReference type="ARBA" id="ARBA00006835"/>
    </source>
</evidence>
<name>V6TLH1_GIAIN</name>
<evidence type="ECO:0000256" key="4">
    <source>
        <dbReference type="ARBA" id="ARBA00022695"/>
    </source>
</evidence>
<evidence type="ECO:0000313" key="17">
    <source>
        <dbReference type="EMBL" id="ESU39504.1"/>
    </source>
</evidence>
<dbReference type="Pfam" id="PF00562">
    <property type="entry name" value="RNA_pol_Rpb2_6"/>
    <property type="match status" value="1"/>
</dbReference>
<dbReference type="InterPro" id="IPR037033">
    <property type="entry name" value="DNA-dir_RNAP_su2_hyb_sf"/>
</dbReference>
<dbReference type="InterPro" id="IPR007120">
    <property type="entry name" value="DNA-dir_RNAP_su2_dom"/>
</dbReference>
<evidence type="ECO:0000256" key="5">
    <source>
        <dbReference type="ARBA" id="ARBA00022723"/>
    </source>
</evidence>
<dbReference type="InterPro" id="IPR007121">
    <property type="entry name" value="RNA_pol_bsu_CS"/>
</dbReference>
<dbReference type="EMBL" id="AHGT01000002">
    <property type="protein sequence ID" value="ESU39504.1"/>
    <property type="molecule type" value="Genomic_DNA"/>
</dbReference>
<dbReference type="SUPFAM" id="SSF64484">
    <property type="entry name" value="beta and beta-prime subunits of DNA dependent RNA-polymerase"/>
    <property type="match status" value="1"/>
</dbReference>
<comment type="similarity">
    <text evidence="1 8">Belongs to the RNA polymerase beta chain family.</text>
</comment>
<keyword evidence="7 9" id="KW-0804">Transcription</keyword>
<dbReference type="Pfam" id="PF04567">
    <property type="entry name" value="RNA_pol_Rpb2_5"/>
    <property type="match status" value="1"/>
</dbReference>
<dbReference type="Gene3D" id="2.40.270.10">
    <property type="entry name" value="DNA-directed RNA polymerase, subunit 2, domain 6"/>
    <property type="match status" value="1"/>
</dbReference>
<feature type="domain" description="RNA polymerase Rpb2" evidence="15">
    <location>
        <begin position="643"/>
        <end position="706"/>
    </location>
</feature>
<dbReference type="InterPro" id="IPR007645">
    <property type="entry name" value="RNA_pol_Rpb2_3"/>
</dbReference>
<dbReference type="EC" id="2.7.7.6" evidence="9"/>
<dbReference type="PROSITE" id="PS01166">
    <property type="entry name" value="RNA_POL_BETA"/>
    <property type="match status" value="1"/>
</dbReference>
<dbReference type="VEuPathDB" id="GiardiaDB:DHA2_17187"/>
<dbReference type="GO" id="GO:0032549">
    <property type="term" value="F:ribonucleoside binding"/>
    <property type="evidence" value="ECO:0007669"/>
    <property type="project" value="InterPro"/>
</dbReference>
<dbReference type="Pfam" id="PF04560">
    <property type="entry name" value="RNA_pol_Rpb2_7"/>
    <property type="match status" value="1"/>
</dbReference>
<feature type="domain" description="DNA-directed RNA polymerase subunit 2 hybrid-binding" evidence="10">
    <location>
        <begin position="776"/>
        <end position="1153"/>
    </location>
</feature>
<evidence type="ECO:0000259" key="13">
    <source>
        <dbReference type="Pfam" id="PF04563"/>
    </source>
</evidence>
<feature type="domain" description="RNA polymerase beta subunit protrusion" evidence="13">
    <location>
        <begin position="45"/>
        <end position="494"/>
    </location>
</feature>
<evidence type="ECO:0000259" key="15">
    <source>
        <dbReference type="Pfam" id="PF04566"/>
    </source>
</evidence>
<reference evidence="18" key="1">
    <citation type="submission" date="2012-02" db="EMBL/GenBank/DDBJ databases">
        <title>Genome sequencing of Giardia lamblia Genotypes A2 and B isolates (DH and GS) and comparative analysis with the genomes of Genotypes A1 and E (WB and Pig).</title>
        <authorList>
            <person name="Adam R."/>
            <person name="Dahlstrom E."/>
            <person name="Martens C."/>
            <person name="Bruno D."/>
            <person name="Barbian K."/>
            <person name="Porcella S.F."/>
            <person name="Nash T."/>
        </authorList>
    </citation>
    <scope>NUCLEOTIDE SEQUENCE</scope>
    <source>
        <strain evidence="18">DH</strain>
    </source>
</reference>
<dbReference type="AlphaFoldDB" id="V6TLH1"/>
<accession>V6TLH1</accession>
<evidence type="ECO:0000259" key="10">
    <source>
        <dbReference type="Pfam" id="PF00562"/>
    </source>
</evidence>
<dbReference type="GO" id="GO:0006351">
    <property type="term" value="P:DNA-templated transcription"/>
    <property type="evidence" value="ECO:0007669"/>
    <property type="project" value="InterPro"/>
</dbReference>
<dbReference type="CDD" id="cd00653">
    <property type="entry name" value="RNA_pol_B_RPB2"/>
    <property type="match status" value="1"/>
</dbReference>
<feature type="non-terminal residue" evidence="17">
    <location>
        <position position="1"/>
    </location>
</feature>
<evidence type="ECO:0000259" key="14">
    <source>
        <dbReference type="Pfam" id="PF04565"/>
    </source>
</evidence>
<dbReference type="Gene3D" id="3.90.1100.10">
    <property type="match status" value="2"/>
</dbReference>
<keyword evidence="2 9" id="KW-0240">DNA-directed RNA polymerase</keyword>